<gene>
    <name evidence="1" type="ORF">H7E68_16380</name>
</gene>
<protein>
    <submittedName>
        <fullName evidence="1">Uncharacterized protein</fullName>
    </submittedName>
</protein>
<comment type="caution">
    <text evidence="1">The sequence shown here is derived from an EMBL/GenBank/DDBJ whole genome shotgun (WGS) entry which is preliminary data.</text>
</comment>
<dbReference type="AlphaFoldDB" id="A0A7X0VSB3"/>
<dbReference type="RefSeq" id="WP_185165341.1">
    <property type="nucleotide sequence ID" value="NZ_JACKWY010000012.1"/>
</dbReference>
<evidence type="ECO:0000313" key="1">
    <source>
        <dbReference type="EMBL" id="MBB6716282.1"/>
    </source>
</evidence>
<proteinExistence type="predicted"/>
<dbReference type="Proteomes" id="UP000585258">
    <property type="component" value="Unassembled WGS sequence"/>
</dbReference>
<dbReference type="EMBL" id="JACKWY010000012">
    <property type="protein sequence ID" value="MBB6716282.1"/>
    <property type="molecule type" value="Genomic_DNA"/>
</dbReference>
<name>A0A7X0VSB3_9CLOT</name>
<reference evidence="1 2" key="1">
    <citation type="submission" date="2020-08" db="EMBL/GenBank/DDBJ databases">
        <title>Clostridia isolated from Swiss meat.</title>
        <authorList>
            <person name="Wambui J."/>
            <person name="Stevens M.J.A."/>
            <person name="Stephan R."/>
        </authorList>
    </citation>
    <scope>NUCLEOTIDE SEQUENCE [LARGE SCALE GENOMIC DNA]</scope>
    <source>
        <strain evidence="1 2">CM001</strain>
    </source>
</reference>
<organism evidence="1 2">
    <name type="scientific">Clostridium gasigenes</name>
    <dbReference type="NCBI Taxonomy" id="94869"/>
    <lineage>
        <taxon>Bacteria</taxon>
        <taxon>Bacillati</taxon>
        <taxon>Bacillota</taxon>
        <taxon>Clostridia</taxon>
        <taxon>Eubacteriales</taxon>
        <taxon>Clostridiaceae</taxon>
        <taxon>Clostridium</taxon>
    </lineage>
</organism>
<sequence length="649" mass="72995">MEITNMNNIQMINKINGHETDIVSIDTQFEENIVNVEKYSGLVVNNDWSIAFQYAIDNATDWSTIKAKANKVYTFKTPIYLKNNLKLDLNNSTIRWEGGIGINNSDGLTGMINAFGKYVDTAININNFVNMDLSLYGIFCSKLTLINVSSFVVGDHVVINLETGVQNTTSINPKVFVITKILAIVGNNIYVDYQNPFDFTGKTLSNATIQKVIPVKNVEIKNINIYDAFSYPYSNNVYTDANPTEKLKMVNGISVFLGVNIEAKNIRGENTKLKLVKFSGIYNGLIDDVDLYRPNIVGAGEGYCVQISTSTRVDAKNINGNLTRHNLDITASSLCSFENIYGYDCLHTFISLHGWYEHDLNFKCCYGGNVSMAHGLSTFGDANKNVVFDMFSFKLSSSDYTENLIFKNGLIQILNCDFNTVNFENCSVYVTRCLNNVIQPLSGTTRATNNKFILINSKLINFMSDYILNTTNQTLEISNFDTFSLIDSTYELYNSNKAIQYAKIINVKNLIFDNSILDNLITEIVSNGITQKILVRGCEFINYGDFTKSIFNFDSITNTKLDFKLCESRFNYDGLNNIVNVIRSIQKSYVNSRLYFIVSNNTIIADTANKIVFNISKIATTSFIATGNIFEKVLIQGYTQIDIQNNLFI</sequence>
<evidence type="ECO:0000313" key="2">
    <source>
        <dbReference type="Proteomes" id="UP000585258"/>
    </source>
</evidence>
<accession>A0A7X0VSB3</accession>